<dbReference type="SMART" id="SM00271">
    <property type="entry name" value="DnaJ"/>
    <property type="match status" value="1"/>
</dbReference>
<gene>
    <name evidence="10" type="primary">dnaJ</name>
    <name evidence="10" type="ORF">LC1Nh_0040</name>
</gene>
<dbReference type="Gene3D" id="2.10.230.10">
    <property type="entry name" value="Heat shock protein DnaJ, cysteine-rich domain"/>
    <property type="match status" value="1"/>
</dbReference>
<dbReference type="Gene3D" id="2.60.260.20">
    <property type="entry name" value="Urease metallochaperone UreE, N-terminal domain"/>
    <property type="match status" value="2"/>
</dbReference>
<dbReference type="InterPro" id="IPR001623">
    <property type="entry name" value="DnaJ_domain"/>
</dbReference>
<dbReference type="SUPFAM" id="SSF57938">
    <property type="entry name" value="DnaJ/Hsp40 cysteine-rich domain"/>
    <property type="match status" value="1"/>
</dbReference>
<dbReference type="EMBL" id="CP040089">
    <property type="protein sequence ID" value="QGA79948.1"/>
    <property type="molecule type" value="Genomic_DNA"/>
</dbReference>
<dbReference type="InterPro" id="IPR018253">
    <property type="entry name" value="DnaJ_domain_CS"/>
</dbReference>
<keyword evidence="3 6" id="KW-0863">Zinc-finger</keyword>
<evidence type="ECO:0000313" key="10">
    <source>
        <dbReference type="EMBL" id="QGA79948.1"/>
    </source>
</evidence>
<dbReference type="InterPro" id="IPR001305">
    <property type="entry name" value="HSP_DnaJ_Cys-rich_dom"/>
</dbReference>
<dbReference type="KEGG" id="ncon:LC1Nh_0040"/>
<keyword evidence="2" id="KW-0677">Repeat</keyword>
<dbReference type="InterPro" id="IPR036410">
    <property type="entry name" value="HSP_DnaJ_Cys-rich_dom_sf"/>
</dbReference>
<evidence type="ECO:0000256" key="3">
    <source>
        <dbReference type="ARBA" id="ARBA00022771"/>
    </source>
</evidence>
<reference evidence="11" key="1">
    <citation type="submission" date="2019-05" db="EMBL/GenBank/DDBJ databases">
        <title>Candidatus Nanohalobium constans, a novel model system to study the DPANN nano-sized archaea: genomic and physiological characterization of a nanoarchaeon co-cultured with its chitinotrophic host.</title>
        <authorList>
            <person name="La Cono V."/>
            <person name="Arcadi E."/>
            <person name="Crisafi F."/>
            <person name="Denaro R."/>
            <person name="La Spada G."/>
            <person name="Messina E."/>
            <person name="Smedile F."/>
            <person name="Toshchakov S.V."/>
            <person name="Shevchenko M.A."/>
            <person name="Golyshin P.N."/>
            <person name="Golyshina O.V."/>
            <person name="Ferrer M."/>
            <person name="Rohde M."/>
            <person name="Mushegian A."/>
            <person name="Sorokin D.Y."/>
            <person name="Giuliano L."/>
            <person name="Yakimov M.M."/>
        </authorList>
    </citation>
    <scope>NUCLEOTIDE SEQUENCE [LARGE SCALE GENOMIC DNA]</scope>
    <source>
        <strain evidence="11">LC1Nh</strain>
    </source>
</reference>
<dbReference type="GO" id="GO:0008270">
    <property type="term" value="F:zinc ion binding"/>
    <property type="evidence" value="ECO:0007669"/>
    <property type="project" value="UniProtKB-KW"/>
</dbReference>
<evidence type="ECO:0000256" key="5">
    <source>
        <dbReference type="ARBA" id="ARBA00023186"/>
    </source>
</evidence>
<dbReference type="InterPro" id="IPR002939">
    <property type="entry name" value="DnaJ_C"/>
</dbReference>
<dbReference type="SUPFAM" id="SSF49493">
    <property type="entry name" value="HSP40/DnaJ peptide-binding domain"/>
    <property type="match status" value="2"/>
</dbReference>
<accession>A0A5Q0UEI6</accession>
<dbReference type="OrthoDB" id="8967at2157"/>
<keyword evidence="5" id="KW-0143">Chaperone</keyword>
<dbReference type="GeneID" id="42364420"/>
<dbReference type="HAMAP" id="MF_01152">
    <property type="entry name" value="DnaJ"/>
    <property type="match status" value="1"/>
</dbReference>
<evidence type="ECO:0000256" key="6">
    <source>
        <dbReference type="PROSITE-ProRule" id="PRU00546"/>
    </source>
</evidence>
<dbReference type="GO" id="GO:0009408">
    <property type="term" value="P:response to heat"/>
    <property type="evidence" value="ECO:0007669"/>
    <property type="project" value="InterPro"/>
</dbReference>
<dbReference type="Pfam" id="PF00684">
    <property type="entry name" value="DnaJ_CXXCXGXG"/>
    <property type="match status" value="1"/>
</dbReference>
<feature type="domain" description="J" evidence="8">
    <location>
        <begin position="4"/>
        <end position="68"/>
    </location>
</feature>
<dbReference type="PROSITE" id="PS00636">
    <property type="entry name" value="DNAJ_1"/>
    <property type="match status" value="1"/>
</dbReference>
<dbReference type="GO" id="GO:0005524">
    <property type="term" value="F:ATP binding"/>
    <property type="evidence" value="ECO:0007669"/>
    <property type="project" value="InterPro"/>
</dbReference>
<name>A0A5Q0UEI6_9ARCH</name>
<dbReference type="PROSITE" id="PS50076">
    <property type="entry name" value="DNAJ_2"/>
    <property type="match status" value="1"/>
</dbReference>
<dbReference type="RefSeq" id="WP_153549686.1">
    <property type="nucleotide sequence ID" value="NZ_CP040089.1"/>
</dbReference>
<dbReference type="NCBIfam" id="TIGR02349">
    <property type="entry name" value="DnaJ_bact"/>
    <property type="match status" value="1"/>
</dbReference>
<evidence type="ECO:0000313" key="11">
    <source>
        <dbReference type="Proteomes" id="UP000377803"/>
    </source>
</evidence>
<dbReference type="InterPro" id="IPR036869">
    <property type="entry name" value="J_dom_sf"/>
</dbReference>
<dbReference type="GO" id="GO:0042026">
    <property type="term" value="P:protein refolding"/>
    <property type="evidence" value="ECO:0007669"/>
    <property type="project" value="TreeGrafter"/>
</dbReference>
<dbReference type="PANTHER" id="PTHR43096">
    <property type="entry name" value="DNAJ HOMOLOG 1, MITOCHONDRIAL-RELATED"/>
    <property type="match status" value="1"/>
</dbReference>
<dbReference type="PANTHER" id="PTHR43096:SF52">
    <property type="entry name" value="DNAJ HOMOLOG 1, MITOCHONDRIAL-RELATED"/>
    <property type="match status" value="1"/>
</dbReference>
<dbReference type="Gene3D" id="1.10.287.110">
    <property type="entry name" value="DnaJ domain"/>
    <property type="match status" value="1"/>
</dbReference>
<evidence type="ECO:0000256" key="7">
    <source>
        <dbReference type="SAM" id="MobiDB-lite"/>
    </source>
</evidence>
<sequence>MPKEYYELLGVSEDASQEEIKKAYRKKAKKYHPDSNGDEADEEKFKKINKAYDVLSDEDKRKKYDQFGKQGVEGHAGRGQRQAASNFQDLFEEIFGGGGRGGQRRRRSRGQDMKMSTTVTLEDAYNGVEKTFEVERKQQCSDCGGNGSETGETNTCAECNGQGRVRKIEQSIFGRTQTVQECPKCNGTGEVPEEKCSECNGDGLTDQTETITVDIPAGVRDGQRLKLNGKGHESRKGRNGDLYLVVKVKTHSKIERRDNDLFTTLKVGVGDAATGTEAKIEHPEGKLKVDVPAGTQPGQVLRVRGKGMPGRRGNGDLYIKIDVEIPVNSEGDEKVEELTKEPEQKKNFFETVKDFI</sequence>
<dbReference type="Pfam" id="PF00226">
    <property type="entry name" value="DnaJ"/>
    <property type="match status" value="1"/>
</dbReference>
<dbReference type="CDD" id="cd06257">
    <property type="entry name" value="DnaJ"/>
    <property type="match status" value="1"/>
</dbReference>
<keyword evidence="4 6" id="KW-0862">Zinc</keyword>
<dbReference type="InterPro" id="IPR012724">
    <property type="entry name" value="DnaJ"/>
</dbReference>
<feature type="domain" description="CR-type" evidence="9">
    <location>
        <begin position="127"/>
        <end position="208"/>
    </location>
</feature>
<evidence type="ECO:0000256" key="4">
    <source>
        <dbReference type="ARBA" id="ARBA00022833"/>
    </source>
</evidence>
<dbReference type="PRINTS" id="PR00625">
    <property type="entry name" value="JDOMAIN"/>
</dbReference>
<evidence type="ECO:0000259" key="8">
    <source>
        <dbReference type="PROSITE" id="PS50076"/>
    </source>
</evidence>
<keyword evidence="1 6" id="KW-0479">Metal-binding</keyword>
<keyword evidence="11" id="KW-1185">Reference proteome</keyword>
<dbReference type="CDD" id="cd10747">
    <property type="entry name" value="DnaJ_C"/>
    <property type="match status" value="1"/>
</dbReference>
<dbReference type="SUPFAM" id="SSF46565">
    <property type="entry name" value="Chaperone J-domain"/>
    <property type="match status" value="1"/>
</dbReference>
<dbReference type="Proteomes" id="UP000377803">
    <property type="component" value="Chromosome"/>
</dbReference>
<dbReference type="InterPro" id="IPR008971">
    <property type="entry name" value="HSP40/DnaJ_pept-bd"/>
</dbReference>
<dbReference type="GO" id="GO:0005737">
    <property type="term" value="C:cytoplasm"/>
    <property type="evidence" value="ECO:0007669"/>
    <property type="project" value="TreeGrafter"/>
</dbReference>
<organism evidence="10 11">
    <name type="scientific">Candidatus Nanohalobium constans</name>
    <dbReference type="NCBI Taxonomy" id="2565781"/>
    <lineage>
        <taxon>Archaea</taxon>
        <taxon>Candidatus Nanohalarchaeota</taxon>
        <taxon>Candidatus Nanohalobia</taxon>
        <taxon>Candidatus Nanohalobiales</taxon>
        <taxon>Candidatus Nanohalobiaceae</taxon>
        <taxon>Candidatus Nanohalobium</taxon>
    </lineage>
</organism>
<dbReference type="Pfam" id="PF01556">
    <property type="entry name" value="DnaJ_C"/>
    <property type="match status" value="1"/>
</dbReference>
<feature type="region of interest" description="Disordered" evidence="7">
    <location>
        <begin position="93"/>
        <end position="118"/>
    </location>
</feature>
<evidence type="ECO:0000256" key="1">
    <source>
        <dbReference type="ARBA" id="ARBA00022723"/>
    </source>
</evidence>
<proteinExistence type="inferred from homology"/>
<dbReference type="GO" id="GO:0031072">
    <property type="term" value="F:heat shock protein binding"/>
    <property type="evidence" value="ECO:0007669"/>
    <property type="project" value="InterPro"/>
</dbReference>
<dbReference type="CDD" id="cd10719">
    <property type="entry name" value="DnaJ_zf"/>
    <property type="match status" value="1"/>
</dbReference>
<dbReference type="FunFam" id="2.60.260.20:FF:000013">
    <property type="entry name" value="DnaJ subfamily B member 11"/>
    <property type="match status" value="1"/>
</dbReference>
<dbReference type="GO" id="GO:0051082">
    <property type="term" value="F:unfolded protein binding"/>
    <property type="evidence" value="ECO:0007669"/>
    <property type="project" value="InterPro"/>
</dbReference>
<dbReference type="NCBIfam" id="NF008035">
    <property type="entry name" value="PRK10767.1"/>
    <property type="match status" value="1"/>
</dbReference>
<feature type="zinc finger region" description="CR-type" evidence="6">
    <location>
        <begin position="127"/>
        <end position="208"/>
    </location>
</feature>
<evidence type="ECO:0000259" key="9">
    <source>
        <dbReference type="PROSITE" id="PS51188"/>
    </source>
</evidence>
<dbReference type="FunFam" id="2.10.230.10:FF:000002">
    <property type="entry name" value="Molecular chaperone DnaJ"/>
    <property type="match status" value="1"/>
</dbReference>
<protein>
    <submittedName>
        <fullName evidence="10">Molecular chaperone DnaJ</fullName>
    </submittedName>
</protein>
<dbReference type="AlphaFoldDB" id="A0A5Q0UEI6"/>
<evidence type="ECO:0000256" key="2">
    <source>
        <dbReference type="ARBA" id="ARBA00022737"/>
    </source>
</evidence>
<dbReference type="PROSITE" id="PS51188">
    <property type="entry name" value="ZF_CR"/>
    <property type="match status" value="1"/>
</dbReference>